<dbReference type="RefSeq" id="XP_004366846.1">
    <property type="nucleotide sequence ID" value="XM_004366789.1"/>
</dbReference>
<dbReference type="EMBL" id="GL883016">
    <property type="protein sequence ID" value="EGG19213.1"/>
    <property type="molecule type" value="Genomic_DNA"/>
</dbReference>
<dbReference type="Gene3D" id="2.60.40.10">
    <property type="entry name" value="Immunoglobulins"/>
    <property type="match status" value="1"/>
</dbReference>
<dbReference type="InterPro" id="IPR003961">
    <property type="entry name" value="FN3_dom"/>
</dbReference>
<sequence length="2382" mass="257082">MKIYNNNTLVFVFLSLLLESTIVRIEEKSTCASSATVVRVTHAKVGVCFKALNLNGSAIDYYYNYQLIGGVMAQTSYNDSTCTTPSVIPDTFFNNNGVLVESTLFAATVGECSDGVTVTTLGDEEVLLPVAGYYFYEISMDTSCAKYAPNNIQVILLPSTCARSDLMIKKSFSIDTNSTPNIQSGPNCATYSKPATSMDTCTKTHFSFKLYVPVPAFVPTVTNTYNGPSGLKLVLGATPYTSIIPRFNLNMVDAGGVSVGACGLTNVPAVMTCTATYSTYPIQFKVEAYGSSTATVSTLSSFIDIPTLAASIQTSTITTSNFYFLITVDTGVSAKYFMNNNEFTCASVVTACKIPNQSVTASGAPVNLTIYAVKNNILSKQFVYTTPLPASVKLTDIDTAGIITYNSIPVKPVYTGGSVDTLGMKVFYQSSLLQVEASGCVQPTGLVPYVCDLTTPTYVLDQYSYYRVRMVMDDGFSQSTQRKLFLTQHAYTNVKINSISPTDLVVTGQYTLQTGVPTTVTYKLNGGIVCQSVVYGSPCTMSGLNIASAYSLDMEFFNAQSVTLQTSPTATLKTQQWTDTVLTPGSYSGTALSVTFNTPSILPLNFTVVYNDAILTACKNMNNPGNSASCNIPVSYLGFHKVVVNSQSNTFSVFTLDRYLPNFAQPTVSINWFTEYTLFTISPSQNAFGLLHGLSLTGYPTTLQNGNVVNITTTLGTPYTYFAKISQVNVPPTVFLQSTNTFNTLILQLSAFSTTPSVNSVSVSYGSTGGCPIGNSGAGSKYYISLNGQQSIGCWGVGGATCAIGTLTANTTYEYSVSVVNNDQQKDGAISTFKTLPKPFTVVPTITTFATGFVVEAVTSPVLVGSIQTFVLVDGQDKCTSLPCEIRNLSPQTQYSVQVVMYSVADNTYQTTTTPATTRGIMDATFSAAVYNPALGSVQVTLASLTGSNPTAAKTYTFKYQDAVQCNGVSGICAITANQSEIIDVMITIQNQIDSFEFGFSVSTYVLTQTIEYLALSRTIYFSAVPSQIVPARFPLFDYQVTGVSDLENSDNPDYSMMALVSESTTYTVSAQYLFQGTYNQINLISSQIVVTSYPSINFPAGQMVTLVSLNDTHLSVKYAAQYGAPTTTTLYSIKLNGVSVPQCQQTPATQCTMEVSIGYFVIFVHAENEIDIEYGNPNLPFNNIQLTSSITYITSSSFQVSFVSNYIFNSYRVWYTSTFYKTFQVNELVGTVVVTGLTLNTTYAVRFQGIDVTGNMFPTPQTDVTTSYPFSLTRLYLISNTPTTATVAYGLIDGGSLPIVYSVHVDGDFVFNTTGYTATVQTGGNDIDIVVVGHYYEDNAQSEIAVHSDSVIDGIQINTNKIDINYVNFVFTTLVPLKNVQYSLLLNNAMTLNCQIGQSCSATGLKEQSVNTITVTGNYNNNEWAPTKVTTFTTYSKVKSVVINSATTDSSANKLYVTVTSVGGDFANTEYSIYNGLNKLVTSTSPNSIAVPLIKSYPWYQLRAIANYSTSSASSPVFNYVALSFNIVVSGVTSNIAQISANPTYNLDPNIWTLSYELNGQQVVGCVLSTCVIDTLVPLTDYLLTVTASQTLGKVSRTTTFKTLDAFKIPSVVVTDYSATWIQVSYAATGGDANTAVSYAVTLDGAARVDCPPTLSTCNITELVPQVTYNLGVTATRGSLSASFVRQFTLPNGAAIAINTAQVMTTSAVLSYPLRAVLSDTPITYLTTLDGAATKCDVLESACQLTQLQPNKTYNFVVTATYLVDKTITTQVAFTTYPSINSPKINIVQLTTTTIVVNLTVTGGAPTVDTVTQLFVNGVNTQCLNNLCVFSGLAPATTFVFRAVTSNDGVTRETILPITTYPIISLTNFEPYQRNETGIYVDIVTAGGVPGQTVWTVSVNDAVLCDHLTPANCYKPISSLDAFTYRLDLANDGTSLNRVVNFQTYPIPEGVIIASQTNTTQQSIAFTWSTSSTGGVPGATYYEAQLSYDNKTWGSACVSTTTSCTVNKLVDSTGYNVRIAVRNRRFDPIISPQIVLVTNSSGPVTCALTCLNNGTCQSGYCVCIKGYDGPQCEFNMGGNSTTGGSPPEFSKLAVNPNNTEVSIENKYVTLSFSMQSITEVDVNGTVVEQVDLSTTLWKLILNNESTVIHPTTQEELTELLFGYVSDDGLLSVNFSQYIPSANSNAALTVDSYPVTFAGETFNVKLGSLKYSFRVQGWEFNSTENTLHVASFVGDIGNDTQVTFNDGAVMSSLVMVDNLGNQVYSRLINRVLVDNFPMRVSHYITPATNGTLVTTVIPSFIESFVYDPDISVLVYDRKETTEDPIDKKSWTAVIVGVTVGVVCAAIIAAGVIYYLKKHKYQVKSFKSRFSRSVSLKEWSRHR</sequence>
<feature type="domain" description="Fibronectin type-III" evidence="3">
    <location>
        <begin position="1948"/>
        <end position="2045"/>
    </location>
</feature>
<evidence type="ECO:0000313" key="4">
    <source>
        <dbReference type="EMBL" id="EGG19213.1"/>
    </source>
</evidence>
<dbReference type="PROSITE" id="PS01186">
    <property type="entry name" value="EGF_2"/>
    <property type="match status" value="1"/>
</dbReference>
<dbReference type="CDD" id="cd00054">
    <property type="entry name" value="EGF_CA"/>
    <property type="match status" value="1"/>
</dbReference>
<keyword evidence="1" id="KW-0472">Membrane</keyword>
<dbReference type="OrthoDB" id="430340at2759"/>
<dbReference type="STRING" id="1054147.F4PZI4"/>
<feature type="transmembrane region" description="Helical" evidence="1">
    <location>
        <begin position="2330"/>
        <end position="2355"/>
    </location>
</feature>
<keyword evidence="1" id="KW-0812">Transmembrane</keyword>
<reference evidence="5" key="1">
    <citation type="journal article" date="2011" name="Genome Res.">
        <title>Phylogeny-wide analysis of social amoeba genomes highlights ancient origins for complex intercellular communication.</title>
        <authorList>
            <person name="Heidel A.J."/>
            <person name="Lawal H.M."/>
            <person name="Felder M."/>
            <person name="Schilde C."/>
            <person name="Helps N.R."/>
            <person name="Tunggal B."/>
            <person name="Rivero F."/>
            <person name="John U."/>
            <person name="Schleicher M."/>
            <person name="Eichinger L."/>
            <person name="Platzer M."/>
            <person name="Noegel A.A."/>
            <person name="Schaap P."/>
            <person name="Gloeckner G."/>
        </authorList>
    </citation>
    <scope>NUCLEOTIDE SEQUENCE [LARGE SCALE GENOMIC DNA]</scope>
    <source>
        <strain evidence="5">SH3</strain>
    </source>
</reference>
<evidence type="ECO:0000256" key="1">
    <source>
        <dbReference type="SAM" id="Phobius"/>
    </source>
</evidence>
<evidence type="ECO:0000256" key="2">
    <source>
        <dbReference type="SAM" id="SignalP"/>
    </source>
</evidence>
<dbReference type="Proteomes" id="UP000007797">
    <property type="component" value="Unassembled WGS sequence"/>
</dbReference>
<feature type="domain" description="Fibronectin type-III" evidence="3">
    <location>
        <begin position="1181"/>
        <end position="1270"/>
    </location>
</feature>
<feature type="signal peptide" evidence="2">
    <location>
        <begin position="1"/>
        <end position="25"/>
    </location>
</feature>
<dbReference type="PROSITE" id="PS50853">
    <property type="entry name" value="FN3"/>
    <property type="match status" value="2"/>
</dbReference>
<keyword evidence="2" id="KW-0732">Signal</keyword>
<dbReference type="PROSITE" id="PS00022">
    <property type="entry name" value="EGF_1"/>
    <property type="match status" value="1"/>
</dbReference>
<keyword evidence="1" id="KW-1133">Transmembrane helix</keyword>
<dbReference type="InterPro" id="IPR000742">
    <property type="entry name" value="EGF"/>
</dbReference>
<gene>
    <name evidence="4" type="ORF">DFA_02461</name>
</gene>
<evidence type="ECO:0000313" key="5">
    <source>
        <dbReference type="Proteomes" id="UP000007797"/>
    </source>
</evidence>
<dbReference type="SUPFAM" id="SSF49265">
    <property type="entry name" value="Fibronectin type III"/>
    <property type="match status" value="2"/>
</dbReference>
<protein>
    <recommendedName>
        <fullName evidence="3">Fibronectin type-III domain-containing protein</fullName>
    </recommendedName>
</protein>
<dbReference type="GeneID" id="14871172"/>
<dbReference type="KEGG" id="dfa:DFA_02461"/>
<proteinExistence type="predicted"/>
<name>F4PZI4_CACFS</name>
<evidence type="ECO:0000259" key="3">
    <source>
        <dbReference type="PROSITE" id="PS50853"/>
    </source>
</evidence>
<accession>F4PZI4</accession>
<organism evidence="4 5">
    <name type="scientific">Cavenderia fasciculata</name>
    <name type="common">Slime mold</name>
    <name type="synonym">Dictyostelium fasciculatum</name>
    <dbReference type="NCBI Taxonomy" id="261658"/>
    <lineage>
        <taxon>Eukaryota</taxon>
        <taxon>Amoebozoa</taxon>
        <taxon>Evosea</taxon>
        <taxon>Eumycetozoa</taxon>
        <taxon>Dictyostelia</taxon>
        <taxon>Acytosteliales</taxon>
        <taxon>Cavenderiaceae</taxon>
        <taxon>Cavenderia</taxon>
    </lineage>
</organism>
<dbReference type="InterPro" id="IPR036116">
    <property type="entry name" value="FN3_sf"/>
</dbReference>
<dbReference type="PANTHER" id="PTHR24032">
    <property type="entry name" value="EGF-LIKE DOMAIN-CONTAINING PROTEIN-RELATED-RELATED"/>
    <property type="match status" value="1"/>
</dbReference>
<dbReference type="InterPro" id="IPR053331">
    <property type="entry name" value="EGF-like_comC"/>
</dbReference>
<dbReference type="InterPro" id="IPR013783">
    <property type="entry name" value="Ig-like_fold"/>
</dbReference>
<keyword evidence="5" id="KW-1185">Reference proteome</keyword>
<dbReference type="SMART" id="SM00060">
    <property type="entry name" value="FN3"/>
    <property type="match status" value="7"/>
</dbReference>
<feature type="chain" id="PRO_5003320457" description="Fibronectin type-III domain-containing protein" evidence="2">
    <location>
        <begin position="26"/>
        <end position="2382"/>
    </location>
</feature>